<name>A0A073JPD7_LIMRT</name>
<dbReference type="SUPFAM" id="SSF144083">
    <property type="entry name" value="Magnesium transport protein CorA, transmembrane region"/>
    <property type="match status" value="1"/>
</dbReference>
<evidence type="ECO:0000256" key="4">
    <source>
        <dbReference type="ARBA" id="ARBA00022989"/>
    </source>
</evidence>
<evidence type="ECO:0000256" key="1">
    <source>
        <dbReference type="ARBA" id="ARBA00004141"/>
    </source>
</evidence>
<dbReference type="EMBL" id="JOSX01000019">
    <property type="protein sequence ID" value="KEK14974.1"/>
    <property type="molecule type" value="Genomic_DNA"/>
</dbReference>
<dbReference type="GO" id="GO:0016020">
    <property type="term" value="C:membrane"/>
    <property type="evidence" value="ECO:0007669"/>
    <property type="project" value="UniProtKB-SubCell"/>
</dbReference>
<dbReference type="InterPro" id="IPR002523">
    <property type="entry name" value="MgTranspt_CorA/ZnTranspt_ZntB"/>
</dbReference>
<dbReference type="PANTHER" id="PTHR47891:SF1">
    <property type="entry name" value="CORA-MAGNESIUM AND COBALT TRANSPORTER"/>
    <property type="match status" value="1"/>
</dbReference>
<comment type="similarity">
    <text evidence="2">Belongs to the CorA metal ion transporter (MIT) (TC 1.A.35) family.</text>
</comment>
<dbReference type="PATRIC" id="fig|1598.90.peg.1222"/>
<proteinExistence type="inferred from homology"/>
<dbReference type="Gene3D" id="1.20.58.340">
    <property type="entry name" value="Magnesium transport protein CorA, transmembrane region"/>
    <property type="match status" value="2"/>
</dbReference>
<evidence type="ECO:0000256" key="5">
    <source>
        <dbReference type="ARBA" id="ARBA00023136"/>
    </source>
</evidence>
<protein>
    <submittedName>
        <fullName evidence="7">Magnesium transporter CorA</fullName>
    </submittedName>
</protein>
<organism evidence="7 8">
    <name type="scientific">Limosilactobacillus reuteri</name>
    <name type="common">Lactobacillus reuteri</name>
    <dbReference type="NCBI Taxonomy" id="1598"/>
    <lineage>
        <taxon>Bacteria</taxon>
        <taxon>Bacillati</taxon>
        <taxon>Bacillota</taxon>
        <taxon>Bacilli</taxon>
        <taxon>Lactobacillales</taxon>
        <taxon>Lactobacillaceae</taxon>
        <taxon>Limosilactobacillus</taxon>
    </lineage>
</organism>
<evidence type="ECO:0000256" key="3">
    <source>
        <dbReference type="ARBA" id="ARBA00022692"/>
    </source>
</evidence>
<comment type="caution">
    <text evidence="7">The sequence shown here is derived from an EMBL/GenBank/DDBJ whole genome shotgun (WGS) entry which is preliminary data.</text>
</comment>
<dbReference type="InterPro" id="IPR047199">
    <property type="entry name" value="CorA-like"/>
</dbReference>
<dbReference type="InterPro" id="IPR045861">
    <property type="entry name" value="CorA_cytoplasmic_dom"/>
</dbReference>
<evidence type="ECO:0000256" key="2">
    <source>
        <dbReference type="ARBA" id="ARBA00009765"/>
    </source>
</evidence>
<dbReference type="Pfam" id="PF01544">
    <property type="entry name" value="CorA"/>
    <property type="match status" value="1"/>
</dbReference>
<dbReference type="InterPro" id="IPR045863">
    <property type="entry name" value="CorA_TM1_TM2"/>
</dbReference>
<reference evidence="7 8" key="1">
    <citation type="submission" date="2014-06" db="EMBL/GenBank/DDBJ databases">
        <title>Genetic determinant of reutericyclin biosynthesis of Lactobacillus reuteri.</title>
        <authorList>
            <person name="Lin X."/>
            <person name="Duar R."/>
            <person name="Walter J."/>
            <person name="Gaenzle M."/>
        </authorList>
    </citation>
    <scope>NUCLEOTIDE SEQUENCE [LARGE SCALE GENOMIC DNA]</scope>
    <source>
        <strain evidence="7 8">LTH2584</strain>
    </source>
</reference>
<sequence length="308" mass="35222">MLNKYSISTSGPQKTNIALKQADLIILTRPTDEEIQQLCQTFNLNKFSFRYRSSPEEVSRFHRTTSDVLDNPFFLVVYDYISSFKHIEKQLAPSLIIFDSDHLIICTDSEDSCKNIINSNYSNLSEILFNYISQCQYKIMDVLVSYKKQIDDLDSAARRGFSNTRLRELTTLTRKLVFLEHTMVDQTSTIEALVKSDFCQNVPQDICQNLTVEQQRLTKAIHIFRDLLDSISSLFTAMMDSNLNNLMKFLDSAGLVIAVAALVTGFMGMNVGGLPWKDDLYGFWITLGIASILSLLIAYLLHRKQYLK</sequence>
<dbReference type="PANTHER" id="PTHR47891">
    <property type="entry name" value="TRANSPORTER-RELATED"/>
    <property type="match status" value="1"/>
</dbReference>
<accession>A0A073JPD7</accession>
<feature type="transmembrane region" description="Helical" evidence="6">
    <location>
        <begin position="249"/>
        <end position="269"/>
    </location>
</feature>
<evidence type="ECO:0000313" key="8">
    <source>
        <dbReference type="Proteomes" id="UP000027731"/>
    </source>
</evidence>
<dbReference type="AlphaFoldDB" id="A0A073JPD7"/>
<dbReference type="CDD" id="cd12827">
    <property type="entry name" value="EcCorA_ZntB-like_u2"/>
    <property type="match status" value="1"/>
</dbReference>
<dbReference type="GO" id="GO:0046873">
    <property type="term" value="F:metal ion transmembrane transporter activity"/>
    <property type="evidence" value="ECO:0007669"/>
    <property type="project" value="InterPro"/>
</dbReference>
<feature type="transmembrane region" description="Helical" evidence="6">
    <location>
        <begin position="281"/>
        <end position="301"/>
    </location>
</feature>
<evidence type="ECO:0000256" key="6">
    <source>
        <dbReference type="SAM" id="Phobius"/>
    </source>
</evidence>
<comment type="subcellular location">
    <subcellularLocation>
        <location evidence="1">Membrane</location>
        <topology evidence="1">Multi-pass membrane protein</topology>
    </subcellularLocation>
</comment>
<gene>
    <name evidence="7" type="ORF">LR3_04885</name>
</gene>
<evidence type="ECO:0000313" key="7">
    <source>
        <dbReference type="EMBL" id="KEK14974.1"/>
    </source>
</evidence>
<keyword evidence="4 6" id="KW-1133">Transmembrane helix</keyword>
<dbReference type="SUPFAM" id="SSF143865">
    <property type="entry name" value="CorA soluble domain-like"/>
    <property type="match status" value="1"/>
</dbReference>
<dbReference type="Proteomes" id="UP000027731">
    <property type="component" value="Unassembled WGS sequence"/>
</dbReference>
<keyword evidence="5 6" id="KW-0472">Membrane</keyword>
<keyword evidence="3 6" id="KW-0812">Transmembrane</keyword>